<evidence type="ECO:0000313" key="2">
    <source>
        <dbReference type="Proteomes" id="UP000268636"/>
    </source>
</evidence>
<gene>
    <name evidence="1" type="ORF">ALP42_200110</name>
</gene>
<dbReference type="RefSeq" id="WP_256461762.1">
    <property type="nucleotide sequence ID" value="NZ_LIHX01000137.1"/>
</dbReference>
<protein>
    <submittedName>
        <fullName evidence="1">Uncharacterized protein</fullName>
    </submittedName>
</protein>
<proteinExistence type="predicted"/>
<dbReference type="Proteomes" id="UP000268636">
    <property type="component" value="Unassembled WGS sequence"/>
</dbReference>
<name>A0A3M5V629_PSESS</name>
<comment type="caution">
    <text evidence="1">The sequence shown here is derived from an EMBL/GenBank/DDBJ whole genome shotgun (WGS) entry which is preliminary data.</text>
</comment>
<accession>A0A3M5V629</accession>
<evidence type="ECO:0000313" key="1">
    <source>
        <dbReference type="EMBL" id="RMT68006.1"/>
    </source>
</evidence>
<sequence>MSKEDRIYFEEKLQEELQNIECKELAVKAVKKGLKFRFEKK</sequence>
<dbReference type="AlphaFoldDB" id="A0A3M5V629"/>
<organism evidence="1 2">
    <name type="scientific">Pseudomonas savastanoi pv. nerii</name>
    <dbReference type="NCBI Taxonomy" id="360921"/>
    <lineage>
        <taxon>Bacteria</taxon>
        <taxon>Pseudomonadati</taxon>
        <taxon>Pseudomonadota</taxon>
        <taxon>Gammaproteobacteria</taxon>
        <taxon>Pseudomonadales</taxon>
        <taxon>Pseudomonadaceae</taxon>
        <taxon>Pseudomonas</taxon>
    </lineage>
</organism>
<dbReference type="EMBL" id="RBTN01000344">
    <property type="protein sequence ID" value="RMT68006.1"/>
    <property type="molecule type" value="Genomic_DNA"/>
</dbReference>
<reference evidence="1 2" key="1">
    <citation type="submission" date="2018-08" db="EMBL/GenBank/DDBJ databases">
        <title>Recombination of ecologically and evolutionarily significant loci maintains genetic cohesion in the Pseudomonas syringae species complex.</title>
        <authorList>
            <person name="Dillon M."/>
            <person name="Thakur S."/>
            <person name="Almeida R.N.D."/>
            <person name="Weir B.S."/>
            <person name="Guttman D.S."/>
        </authorList>
    </citation>
    <scope>NUCLEOTIDE SEQUENCE [LARGE SCALE GENOMIC DNA]</scope>
    <source>
        <strain evidence="1 2">ICMP 13786</strain>
    </source>
</reference>